<evidence type="ECO:0000256" key="1">
    <source>
        <dbReference type="SAM" id="MobiDB-lite"/>
    </source>
</evidence>
<comment type="caution">
    <text evidence="3">The sequence shown here is derived from an EMBL/GenBank/DDBJ whole genome shotgun (WGS) entry which is preliminary data.</text>
</comment>
<keyword evidence="4" id="KW-1185">Reference proteome</keyword>
<evidence type="ECO:0000313" key="3">
    <source>
        <dbReference type="EMBL" id="OZG68428.1"/>
    </source>
</evidence>
<evidence type="ECO:0000313" key="4">
    <source>
        <dbReference type="Proteomes" id="UP000216451"/>
    </source>
</evidence>
<dbReference type="SMART" id="SM00900">
    <property type="entry name" value="FMN_bind"/>
    <property type="match status" value="1"/>
</dbReference>
<protein>
    <submittedName>
        <fullName evidence="3">FMN-binding protein</fullName>
    </submittedName>
</protein>
<dbReference type="EMBL" id="MWXA01000002">
    <property type="protein sequence ID" value="OZG68428.1"/>
    <property type="molecule type" value="Genomic_DNA"/>
</dbReference>
<organism evidence="3 4">
    <name type="scientific">Bifidobacterium aquikefiri</name>
    <dbReference type="NCBI Taxonomy" id="1653207"/>
    <lineage>
        <taxon>Bacteria</taxon>
        <taxon>Bacillati</taxon>
        <taxon>Actinomycetota</taxon>
        <taxon>Actinomycetes</taxon>
        <taxon>Bifidobacteriales</taxon>
        <taxon>Bifidobacteriaceae</taxon>
        <taxon>Bifidobacterium</taxon>
    </lineage>
</organism>
<proteinExistence type="predicted"/>
<dbReference type="Pfam" id="PF04205">
    <property type="entry name" value="FMN_bind"/>
    <property type="match status" value="1"/>
</dbReference>
<reference evidence="3 4" key="1">
    <citation type="journal article" date="2017" name="BMC Genomics">
        <title>Comparative genomic and phylogenomic analyses of the Bifidobacteriaceae family.</title>
        <authorList>
            <person name="Lugli G.A."/>
            <person name="Milani C."/>
            <person name="Turroni F."/>
            <person name="Duranti S."/>
            <person name="Mancabelli L."/>
            <person name="Mangifesta M."/>
            <person name="Ferrario C."/>
            <person name="Modesto M."/>
            <person name="Mattarelli P."/>
            <person name="Jiri K."/>
            <person name="van Sinderen D."/>
            <person name="Ventura M."/>
        </authorList>
    </citation>
    <scope>NUCLEOTIDE SEQUENCE [LARGE SCALE GENOMIC DNA]</scope>
    <source>
        <strain evidence="3 4">LMG 28769</strain>
    </source>
</reference>
<dbReference type="GO" id="GO:0016020">
    <property type="term" value="C:membrane"/>
    <property type="evidence" value="ECO:0007669"/>
    <property type="project" value="InterPro"/>
</dbReference>
<feature type="region of interest" description="Disordered" evidence="1">
    <location>
        <begin position="44"/>
        <end position="104"/>
    </location>
</feature>
<dbReference type="OrthoDB" id="3231971at2"/>
<evidence type="ECO:0000259" key="2">
    <source>
        <dbReference type="SMART" id="SM00900"/>
    </source>
</evidence>
<dbReference type="AlphaFoldDB" id="A0A261GAI3"/>
<feature type="compositionally biased region" description="Low complexity" evidence="1">
    <location>
        <begin position="59"/>
        <end position="90"/>
    </location>
</feature>
<dbReference type="GeneID" id="98294929"/>
<dbReference type="RefSeq" id="WP_094692241.1">
    <property type="nucleotide sequence ID" value="NZ_JBDNSG010000003.1"/>
</dbReference>
<dbReference type="Proteomes" id="UP000216451">
    <property type="component" value="Unassembled WGS sequence"/>
</dbReference>
<dbReference type="InterPro" id="IPR007329">
    <property type="entry name" value="FMN-bd"/>
</dbReference>
<dbReference type="Gene3D" id="3.90.1010.20">
    <property type="match status" value="1"/>
</dbReference>
<name>A0A261GAI3_9BIFI</name>
<feature type="domain" description="FMN-binding" evidence="2">
    <location>
        <begin position="108"/>
        <end position="186"/>
    </location>
</feature>
<dbReference type="GO" id="GO:0010181">
    <property type="term" value="F:FMN binding"/>
    <property type="evidence" value="ECO:0007669"/>
    <property type="project" value="InterPro"/>
</dbReference>
<sequence>MKSKNSTDVVINAAAVPRRVRHAALAAVGVVAASVVFSACGQPKAVPMDDEYAGGGEESSSAPTDSSGSSGSSSASSTASASPSSTKTDSGTYKDGTYSVKSTYGPVGEDSIDVHVKVTAGKVSDIEVVGHSSNSISQKHQRAFIKAVPGVVDGKALKTLKVDKVAGASWTSDAFNKAIEVAREQASE</sequence>
<accession>A0A261GAI3</accession>
<gene>
    <name evidence="3" type="ORF">BAQU_0245</name>
</gene>